<evidence type="ECO:0000256" key="1">
    <source>
        <dbReference type="ARBA" id="ARBA00000086"/>
    </source>
</evidence>
<dbReference type="GO" id="GO:0005737">
    <property type="term" value="C:cytoplasm"/>
    <property type="evidence" value="ECO:0007669"/>
    <property type="project" value="TreeGrafter"/>
</dbReference>
<dbReference type="GO" id="GO:0006307">
    <property type="term" value="P:DNA alkylation repair"/>
    <property type="evidence" value="ECO:0007669"/>
    <property type="project" value="TreeGrafter"/>
</dbReference>
<dbReference type="GO" id="GO:0032993">
    <property type="term" value="C:protein-DNA complex"/>
    <property type="evidence" value="ECO:0007669"/>
    <property type="project" value="TreeGrafter"/>
</dbReference>
<dbReference type="InterPro" id="IPR003265">
    <property type="entry name" value="HhH-GPD_domain"/>
</dbReference>
<dbReference type="GO" id="GO:0008725">
    <property type="term" value="F:DNA-3-methyladenine glycosylase activity"/>
    <property type="evidence" value="ECO:0007669"/>
    <property type="project" value="TreeGrafter"/>
</dbReference>
<keyword evidence="6" id="KW-0378">Hydrolase</keyword>
<keyword evidence="6" id="KW-0326">Glycosidase</keyword>
<dbReference type="AlphaFoldDB" id="A0A109J931"/>
<evidence type="ECO:0000259" key="5">
    <source>
        <dbReference type="SMART" id="SM00478"/>
    </source>
</evidence>
<evidence type="ECO:0000256" key="4">
    <source>
        <dbReference type="ARBA" id="ARBA00023204"/>
    </source>
</evidence>
<dbReference type="Gene3D" id="1.10.340.30">
    <property type="entry name" value="Hypothetical protein, domain 2"/>
    <property type="match status" value="1"/>
</dbReference>
<dbReference type="GO" id="GO:0032131">
    <property type="term" value="F:alkylated DNA binding"/>
    <property type="evidence" value="ECO:0007669"/>
    <property type="project" value="TreeGrafter"/>
</dbReference>
<protein>
    <recommendedName>
        <fullName evidence="2">DNA-3-methyladenine glycosylase II</fullName>
        <ecNumber evidence="2">3.2.2.21</ecNumber>
    </recommendedName>
</protein>
<dbReference type="Gene3D" id="1.10.1670.40">
    <property type="match status" value="1"/>
</dbReference>
<organism evidence="6 7">
    <name type="scientific">Rhizobium altiplani</name>
    <dbReference type="NCBI Taxonomy" id="1864509"/>
    <lineage>
        <taxon>Bacteria</taxon>
        <taxon>Pseudomonadati</taxon>
        <taxon>Pseudomonadota</taxon>
        <taxon>Alphaproteobacteria</taxon>
        <taxon>Hyphomicrobiales</taxon>
        <taxon>Rhizobiaceae</taxon>
        <taxon>Rhizobium/Agrobacterium group</taxon>
        <taxon>Rhizobium</taxon>
    </lineage>
</organism>
<dbReference type="EC" id="3.2.2.21" evidence="2"/>
<dbReference type="SUPFAM" id="SSF48150">
    <property type="entry name" value="DNA-glycosylase"/>
    <property type="match status" value="1"/>
</dbReference>
<evidence type="ECO:0000313" key="6">
    <source>
        <dbReference type="EMBL" id="KWV44611.1"/>
    </source>
</evidence>
<dbReference type="PANTHER" id="PTHR43003">
    <property type="entry name" value="DNA-3-METHYLADENINE GLYCOSYLASE"/>
    <property type="match status" value="1"/>
</dbReference>
<evidence type="ECO:0000313" key="7">
    <source>
        <dbReference type="Proteomes" id="UP000068164"/>
    </source>
</evidence>
<evidence type="ECO:0000256" key="3">
    <source>
        <dbReference type="ARBA" id="ARBA00022763"/>
    </source>
</evidence>
<feature type="domain" description="HhH-GPD" evidence="5">
    <location>
        <begin position="65"/>
        <end position="217"/>
    </location>
</feature>
<gene>
    <name evidence="6" type="ORF">AS026_16290</name>
</gene>
<sequence length="228" mass="24463">MLSSATDSMGSRGSVLIIRSDDDVREGLEKLLHLDPRLAAIAAETGPLPLRLREPGFEGLAHIIVSQMVSRASAEAIWKRMRPSEGVLTADNYVLLHPEAWREFGLSRAKAETLSRIAEAVASGRLDLAALSALPPDQALAKLTALKGVGPWTAEVYLMFCGGHADVFPSGDVALQNAVAAAFDLGARPAARELAFMAGGWSPWRSIAARLFWAYYAVKLGRGMLPVD</sequence>
<proteinExistence type="predicted"/>
<accession>A0A109J931</accession>
<dbReference type="SMART" id="SM00478">
    <property type="entry name" value="ENDO3c"/>
    <property type="match status" value="1"/>
</dbReference>
<dbReference type="CDD" id="cd00056">
    <property type="entry name" value="ENDO3c"/>
    <property type="match status" value="1"/>
</dbReference>
<dbReference type="EMBL" id="LNCD01000121">
    <property type="protein sequence ID" value="KWV44611.1"/>
    <property type="molecule type" value="Genomic_DNA"/>
</dbReference>
<comment type="caution">
    <text evidence="6">The sequence shown here is derived from an EMBL/GenBank/DDBJ whole genome shotgun (WGS) entry which is preliminary data.</text>
</comment>
<name>A0A109J931_9HYPH</name>
<dbReference type="GO" id="GO:0043916">
    <property type="term" value="F:DNA-7-methylguanine glycosylase activity"/>
    <property type="evidence" value="ECO:0007669"/>
    <property type="project" value="TreeGrafter"/>
</dbReference>
<keyword evidence="4" id="KW-0234">DNA repair</keyword>
<dbReference type="Proteomes" id="UP000068164">
    <property type="component" value="Unassembled WGS sequence"/>
</dbReference>
<dbReference type="PANTHER" id="PTHR43003:SF13">
    <property type="entry name" value="DNA-3-METHYLADENINE GLYCOSYLASE 2"/>
    <property type="match status" value="1"/>
</dbReference>
<reference evidence="6 7" key="1">
    <citation type="submission" date="2015-11" db="EMBL/GenBank/DDBJ databases">
        <title>Draft Genome Sequence of the Strain BR 10423 (Rhizobium sp.) isolated from nodules of Mimosa pudica.</title>
        <authorList>
            <person name="Barauna A.C."/>
            <person name="Zilli J.E."/>
            <person name="Simoes-Araujo J.L."/>
            <person name="Reis V.M."/>
            <person name="James E.K."/>
            <person name="Reis F.B.Jr."/>
            <person name="Rouws L.F."/>
            <person name="Passos S.R."/>
            <person name="Gois S.R."/>
        </authorList>
    </citation>
    <scope>NUCLEOTIDE SEQUENCE [LARGE SCALE GENOMIC DNA]</scope>
    <source>
        <strain evidence="6 7">BR10423</strain>
    </source>
</reference>
<comment type="catalytic activity">
    <reaction evidence="1">
        <text>Hydrolysis of alkylated DNA, releasing 3-methyladenine, 3-methylguanine, 7-methylguanine and 7-methyladenine.</text>
        <dbReference type="EC" id="3.2.2.21"/>
    </reaction>
</comment>
<keyword evidence="3" id="KW-0227">DNA damage</keyword>
<dbReference type="GO" id="GO:0006285">
    <property type="term" value="P:base-excision repair, AP site formation"/>
    <property type="evidence" value="ECO:0007669"/>
    <property type="project" value="TreeGrafter"/>
</dbReference>
<dbReference type="OrthoDB" id="9785929at2"/>
<dbReference type="RefSeq" id="WP_018857814.1">
    <property type="nucleotide sequence ID" value="NZ_LNCD01000121.1"/>
</dbReference>
<dbReference type="InterPro" id="IPR011257">
    <property type="entry name" value="DNA_glycosylase"/>
</dbReference>
<dbReference type="InterPro" id="IPR051912">
    <property type="entry name" value="Alkylbase_DNA_Glycosylase/TA"/>
</dbReference>
<evidence type="ECO:0000256" key="2">
    <source>
        <dbReference type="ARBA" id="ARBA00012000"/>
    </source>
</evidence>
<keyword evidence="7" id="KW-1185">Reference proteome</keyword>